<dbReference type="EMBL" id="JAAQRI010000070">
    <property type="protein sequence ID" value="KAF5642318.1"/>
    <property type="molecule type" value="Genomic_DNA"/>
</dbReference>
<protein>
    <recommendedName>
        <fullName evidence="2">LITAF domain-containing protein</fullName>
    </recommendedName>
</protein>
<gene>
    <name evidence="3" type="ORF">FTJAE_3793</name>
</gene>
<accession>A0A8H5W1X3</accession>
<evidence type="ECO:0000313" key="3">
    <source>
        <dbReference type="EMBL" id="KAF5642318.1"/>
    </source>
</evidence>
<evidence type="ECO:0000256" key="1">
    <source>
        <dbReference type="SAM" id="MobiDB-lite"/>
    </source>
</evidence>
<comment type="caution">
    <text evidence="3">The sequence shown here is derived from an EMBL/GenBank/DDBJ whole genome shotgun (WGS) entry which is preliminary data.</text>
</comment>
<sequence>MMDSKDQQLYHVPAGPLPPPSYSEATTTDPLTTDGFVSPMTTTSSPVAFNVSVSPMAMTPITSRSTESFTLPPLTETDLDSRNHSTLEVAHPLRADSDCLPQAVIHDAPELALVEYAHNRDNLPMSITSQTNTEYASGLEVIPAPPVSKTVTPLHLLGDQPEAIDCPFCLRRSETRVKKKPSSTTHLQAVALLMTTVCGAVAPYMAKWSFDIEHICDNCQNRVMYKAKGKDIRICKAPEAWKEESKYPELPMSSLKSIESASPASHNMTLSTLKNVSGKDVEAFLALSYTFPLDPGFMLTFMILH</sequence>
<reference evidence="3 4" key="1">
    <citation type="submission" date="2020-05" db="EMBL/GenBank/DDBJ databases">
        <title>Identification and distribution of gene clusters putatively required for synthesis of sphingolipid metabolism inhibitors in phylogenetically diverse species of the filamentous fungus Fusarium.</title>
        <authorList>
            <person name="Kim H.-S."/>
            <person name="Busman M."/>
            <person name="Brown D.W."/>
            <person name="Divon H."/>
            <person name="Uhlig S."/>
            <person name="Proctor R.H."/>
        </authorList>
    </citation>
    <scope>NUCLEOTIDE SEQUENCE [LARGE SCALE GENOMIC DNA]</scope>
    <source>
        <strain evidence="3 4">NRRL 66243</strain>
    </source>
</reference>
<dbReference type="AlphaFoldDB" id="A0A8H5W1X3"/>
<evidence type="ECO:0000313" key="4">
    <source>
        <dbReference type="Proteomes" id="UP000530670"/>
    </source>
</evidence>
<dbReference type="GeneID" id="59302399"/>
<dbReference type="InterPro" id="IPR006629">
    <property type="entry name" value="LITAF"/>
</dbReference>
<dbReference type="RefSeq" id="XP_037209207.1">
    <property type="nucleotide sequence ID" value="XM_037350129.1"/>
</dbReference>
<proteinExistence type="predicted"/>
<dbReference type="OrthoDB" id="5599753at2759"/>
<name>A0A8H5W1X3_9HYPO</name>
<organism evidence="3 4">
    <name type="scientific">Fusarium tjaetaba</name>
    <dbReference type="NCBI Taxonomy" id="1567544"/>
    <lineage>
        <taxon>Eukaryota</taxon>
        <taxon>Fungi</taxon>
        <taxon>Dikarya</taxon>
        <taxon>Ascomycota</taxon>
        <taxon>Pezizomycotina</taxon>
        <taxon>Sordariomycetes</taxon>
        <taxon>Hypocreomycetidae</taxon>
        <taxon>Hypocreales</taxon>
        <taxon>Nectriaceae</taxon>
        <taxon>Fusarium</taxon>
        <taxon>Fusarium fujikuroi species complex</taxon>
    </lineage>
</organism>
<dbReference type="SMART" id="SM00714">
    <property type="entry name" value="LITAF"/>
    <property type="match status" value="1"/>
</dbReference>
<feature type="region of interest" description="Disordered" evidence="1">
    <location>
        <begin position="1"/>
        <end position="30"/>
    </location>
</feature>
<feature type="domain" description="LITAF" evidence="2">
    <location>
        <begin position="146"/>
        <end position="228"/>
    </location>
</feature>
<dbReference type="Pfam" id="PF10601">
    <property type="entry name" value="zf-LITAF-like"/>
    <property type="match status" value="1"/>
</dbReference>
<keyword evidence="4" id="KW-1185">Reference proteome</keyword>
<dbReference type="Proteomes" id="UP000530670">
    <property type="component" value="Unassembled WGS sequence"/>
</dbReference>
<evidence type="ECO:0000259" key="2">
    <source>
        <dbReference type="PROSITE" id="PS51837"/>
    </source>
</evidence>
<dbReference type="PROSITE" id="PS51837">
    <property type="entry name" value="LITAF"/>
    <property type="match status" value="1"/>
</dbReference>